<sequence>MAKITEDKATFYGKIFKGNVQLTVEKGQKKEGNNYVYDEDKEGKVTLFLDQVKDFKDKQTGEVKYIVNLPIGLLNELINAKNSNEEGFGSMFDKCVANGKVWEIVSMIRKGSSENTVKGYVKDLGLSEEVIEKAYAIVNEKSQEA</sequence>
<reference evidence="2" key="1">
    <citation type="journal article" date="2018" name="Genome Announc.">
        <title>Complete Genome Sequence of the Methanococcus maripaludis Type Strain JJ (DSM 2067), a Model for Selenoprotein Synthesis in Archaea.</title>
        <authorList>
            <person name="Poehlein A."/>
            <person name="Heym D."/>
            <person name="Quitzke V."/>
            <person name="Fersch J."/>
            <person name="Daniel R."/>
            <person name="Rother M."/>
        </authorList>
    </citation>
    <scope>NUCLEOTIDE SEQUENCE [LARGE SCALE GENOMIC DNA]</scope>
    <source>
        <strain evidence="2">DSM 2067</strain>
    </source>
</reference>
<dbReference type="GeneID" id="36101778"/>
<dbReference type="AlphaFoldDB" id="A0A2L1C9Q5"/>
<name>A0A2L1C9Q5_METMI</name>
<dbReference type="Proteomes" id="UP000239462">
    <property type="component" value="Chromosome"/>
</dbReference>
<accession>A0A2L1C9Q5</accession>
<evidence type="ECO:0000313" key="2">
    <source>
        <dbReference type="Proteomes" id="UP000239462"/>
    </source>
</evidence>
<dbReference type="KEGG" id="mmad:MMJJ_06870"/>
<dbReference type="EMBL" id="CP026606">
    <property type="protein sequence ID" value="AVB76101.1"/>
    <property type="molecule type" value="Genomic_DNA"/>
</dbReference>
<dbReference type="RefSeq" id="WP_104837695.1">
    <property type="nucleotide sequence ID" value="NZ_CP026606.1"/>
</dbReference>
<organism evidence="1 2">
    <name type="scientific">Methanococcus maripaludis</name>
    <name type="common">Methanococcus deltae</name>
    <dbReference type="NCBI Taxonomy" id="39152"/>
    <lineage>
        <taxon>Archaea</taxon>
        <taxon>Methanobacteriati</taxon>
        <taxon>Methanobacteriota</taxon>
        <taxon>Methanomada group</taxon>
        <taxon>Methanococci</taxon>
        <taxon>Methanococcales</taxon>
        <taxon>Methanococcaceae</taxon>
        <taxon>Methanococcus</taxon>
    </lineage>
</organism>
<gene>
    <name evidence="1" type="ORF">MMJJ_06870</name>
</gene>
<evidence type="ECO:0000313" key="1">
    <source>
        <dbReference type="EMBL" id="AVB76101.1"/>
    </source>
</evidence>
<protein>
    <submittedName>
        <fullName evidence="1">Uncharacterized protein</fullName>
    </submittedName>
</protein>
<proteinExistence type="predicted"/>